<keyword evidence="3 6" id="KW-1133">Transmembrane helix</keyword>
<dbReference type="GO" id="GO:0016020">
    <property type="term" value="C:membrane"/>
    <property type="evidence" value="ECO:0007669"/>
    <property type="project" value="UniProtKB-SubCell"/>
</dbReference>
<dbReference type="PANTHER" id="PTHR24064">
    <property type="entry name" value="SOLUTE CARRIER FAMILY 22 MEMBER"/>
    <property type="match status" value="1"/>
</dbReference>
<keyword evidence="8" id="KW-1185">Reference proteome</keyword>
<dbReference type="OrthoDB" id="6884957at2759"/>
<dbReference type="PROSITE" id="PS50850">
    <property type="entry name" value="MFS"/>
    <property type="match status" value="1"/>
</dbReference>
<feature type="transmembrane region" description="Helical" evidence="6">
    <location>
        <begin position="203"/>
        <end position="223"/>
    </location>
</feature>
<keyword evidence="2 6" id="KW-0812">Transmembrane</keyword>
<feature type="transmembrane region" description="Helical" evidence="6">
    <location>
        <begin position="230"/>
        <end position="254"/>
    </location>
</feature>
<comment type="subcellular location">
    <subcellularLocation>
        <location evidence="1">Membrane</location>
        <topology evidence="1">Multi-pass membrane protein</topology>
    </subcellularLocation>
</comment>
<evidence type="ECO:0000256" key="5">
    <source>
        <dbReference type="SAM" id="MobiDB-lite"/>
    </source>
</evidence>
<feature type="transmembrane region" description="Helical" evidence="6">
    <location>
        <begin position="84"/>
        <end position="106"/>
    </location>
</feature>
<organism evidence="8 9">
    <name type="scientific">Bicyclus anynana</name>
    <name type="common">Squinting bush brown butterfly</name>
    <dbReference type="NCBI Taxonomy" id="110368"/>
    <lineage>
        <taxon>Eukaryota</taxon>
        <taxon>Metazoa</taxon>
        <taxon>Ecdysozoa</taxon>
        <taxon>Arthropoda</taxon>
        <taxon>Hexapoda</taxon>
        <taxon>Insecta</taxon>
        <taxon>Pterygota</taxon>
        <taxon>Neoptera</taxon>
        <taxon>Endopterygota</taxon>
        <taxon>Lepidoptera</taxon>
        <taxon>Glossata</taxon>
        <taxon>Ditrysia</taxon>
        <taxon>Papilionoidea</taxon>
        <taxon>Nymphalidae</taxon>
        <taxon>Satyrinae</taxon>
        <taxon>Satyrini</taxon>
        <taxon>Mycalesina</taxon>
        <taxon>Bicyclus</taxon>
    </lineage>
</organism>
<feature type="transmembrane region" description="Helical" evidence="6">
    <location>
        <begin position="260"/>
        <end position="282"/>
    </location>
</feature>
<feature type="transmembrane region" description="Helical" evidence="6">
    <location>
        <begin position="526"/>
        <end position="547"/>
    </location>
</feature>
<dbReference type="GO" id="GO:0022857">
    <property type="term" value="F:transmembrane transporter activity"/>
    <property type="evidence" value="ECO:0007669"/>
    <property type="project" value="InterPro"/>
</dbReference>
<dbReference type="InterPro" id="IPR005828">
    <property type="entry name" value="MFS_sugar_transport-like"/>
</dbReference>
<feature type="domain" description="Major facilitator superfamily (MFS) profile" evidence="7">
    <location>
        <begin position="86"/>
        <end position="577"/>
    </location>
</feature>
<feature type="transmembrane region" description="Helical" evidence="6">
    <location>
        <begin position="466"/>
        <end position="488"/>
    </location>
</feature>
<feature type="transmembrane region" description="Helical" evidence="6">
    <location>
        <begin position="319"/>
        <end position="337"/>
    </location>
</feature>
<evidence type="ECO:0000313" key="9">
    <source>
        <dbReference type="RefSeq" id="XP_023944386.1"/>
    </source>
</evidence>
<feature type="transmembrane region" description="Helical" evidence="6">
    <location>
        <begin position="494"/>
        <end position="514"/>
    </location>
</feature>
<evidence type="ECO:0000256" key="2">
    <source>
        <dbReference type="ARBA" id="ARBA00022692"/>
    </source>
</evidence>
<dbReference type="CDD" id="cd17317">
    <property type="entry name" value="MFS_SLC22"/>
    <property type="match status" value="1"/>
</dbReference>
<dbReference type="SUPFAM" id="SSF103473">
    <property type="entry name" value="MFS general substrate transporter"/>
    <property type="match status" value="1"/>
</dbReference>
<proteinExistence type="predicted"/>
<dbReference type="InterPro" id="IPR020846">
    <property type="entry name" value="MFS_dom"/>
</dbReference>
<dbReference type="RefSeq" id="XP_023944386.1">
    <property type="nucleotide sequence ID" value="XM_024088618.2"/>
</dbReference>
<feature type="region of interest" description="Disordered" evidence="5">
    <location>
        <begin position="608"/>
        <end position="656"/>
    </location>
</feature>
<evidence type="ECO:0000256" key="1">
    <source>
        <dbReference type="ARBA" id="ARBA00004141"/>
    </source>
</evidence>
<feature type="transmembrane region" description="Helical" evidence="6">
    <location>
        <begin position="433"/>
        <end position="459"/>
    </location>
</feature>
<evidence type="ECO:0000313" key="8">
    <source>
        <dbReference type="Proteomes" id="UP001652582"/>
    </source>
</evidence>
<feature type="region of interest" description="Disordered" evidence="5">
    <location>
        <begin position="1"/>
        <end position="24"/>
    </location>
</feature>
<reference evidence="9" key="1">
    <citation type="submission" date="2025-08" db="UniProtKB">
        <authorList>
            <consortium name="RefSeq"/>
        </authorList>
    </citation>
    <scope>IDENTIFICATION</scope>
</reference>
<gene>
    <name evidence="9" type="primary">LOC112050365</name>
</gene>
<dbReference type="InterPro" id="IPR036259">
    <property type="entry name" value="MFS_trans_sf"/>
</dbReference>
<evidence type="ECO:0000256" key="6">
    <source>
        <dbReference type="SAM" id="Phobius"/>
    </source>
</evidence>
<dbReference type="Gene3D" id="1.20.1250.20">
    <property type="entry name" value="MFS general substrate transporter like domains"/>
    <property type="match status" value="1"/>
</dbReference>
<dbReference type="GeneID" id="112050365"/>
<evidence type="ECO:0000256" key="4">
    <source>
        <dbReference type="ARBA" id="ARBA00023136"/>
    </source>
</evidence>
<protein>
    <submittedName>
        <fullName evidence="9">Organic cation transporter protein</fullName>
    </submittedName>
</protein>
<name>A0A6J1NML0_BICAN</name>
<feature type="transmembrane region" description="Helical" evidence="6">
    <location>
        <begin position="553"/>
        <end position="572"/>
    </location>
</feature>
<evidence type="ECO:0000256" key="3">
    <source>
        <dbReference type="ARBA" id="ARBA00022989"/>
    </source>
</evidence>
<evidence type="ECO:0000259" key="7">
    <source>
        <dbReference type="PROSITE" id="PS50850"/>
    </source>
</evidence>
<dbReference type="Proteomes" id="UP001652582">
    <property type="component" value="Chromosome 8"/>
</dbReference>
<dbReference type="AlphaFoldDB" id="A0A6J1NML0"/>
<accession>A0A6J1NML0</accession>
<keyword evidence="4 6" id="KW-0472">Membrane</keyword>
<sequence length="656" mass="72899">MAPQERTPCCEEDSRQSAPIDNNLSNIDLSGSFVNKAYTNDTSDSTGSVASTKKITDDGEKRKKVTDFDDLLPYVGEFGMYQKILFLLMIPFAFFVSFVYFSQIFMTIVPEQHWCWIPELANLTVEERRALAIPPKTEGPFAHDRCHMYQADWTRALAEGRTTPDDEWPIVPCTSWEYNRSDVPYETIASQLDWVCEKDNLPATAQAIFFCGAIVGGLVFGWIADKYGRIPALVGTNLVGFAAGIATAFCNAFWSFALCRFLVGLAFDNCFTMMYILVLEYVGPKWRTFVANMSIAIFFTLGASLLPWIALWAADWRRYALGISAPFIIAAATPWLVPESARWLLSQGKIDKAMVIMKKFERINKTKIPDKVLNEFTEATQKAIKESEAESKTYSVLDIFRTPRLRRNALLLIVIWMAISLVFDGHVRNVGSLGLDIFLTFTIATATEFPADTFLTVVLDRWGRRWLACGSMVVSGIFSLLATAVPIGGPSASLAILGRFAVNISYNIGLQYAAELLPTVVRAQGVALIHIMGYVASIVAPFVVYLANISPDLPLLILGALGIAGGILCLLLPETMDTEMPQTLADGENFGMDQSFWDIPCFPRKKKETISQDKHNTQSNENHFVRSLPASGSRASVRASIRLSSRSTRRNQENGV</sequence>
<dbReference type="Pfam" id="PF00083">
    <property type="entry name" value="Sugar_tr"/>
    <property type="match status" value="1"/>
</dbReference>
<feature type="transmembrane region" description="Helical" evidence="6">
    <location>
        <begin position="289"/>
        <end position="313"/>
    </location>
</feature>
<dbReference type="KEGG" id="bany:112050365"/>
<feature type="transmembrane region" description="Helical" evidence="6">
    <location>
        <begin position="409"/>
        <end position="427"/>
    </location>
</feature>